<protein>
    <submittedName>
        <fullName evidence="2">Uncharacterized protein</fullName>
    </submittedName>
</protein>
<dbReference type="AlphaFoldDB" id="A0A0L0DAE1"/>
<dbReference type="RefSeq" id="XP_013758032.1">
    <property type="nucleotide sequence ID" value="XM_013902578.1"/>
</dbReference>
<sequence>MRPSREQASFANFLSENVVVDITPQAGALAVTRAPADAAATPPHPPPIRELALTARFQTLMLHSSVSSEDKHPAYLDLLTSRESATGGAPAGGALPMGELRLVHRSIADGKERPDLSSELSLTLRSVRIVYDRDEWVRFYYFWRPADWELTALDLATIAAGDSDLHAPPSVPLKLNIALLQPVIILPPRGRACPAHIADIVARLNFSTIHLQNLPLKPPASCFSAGLFALPLHAFPADTSDFDYTGSLAASTRAVAAAYQVDLDGMWVEVLPRHDASPHVVLDPIPCQLDLLTYDEPGDLPSVELFLRVASIVAHCTHDEYLYFSSVYEHKLAWDVSHYQAASVPASPLSAPPPPQSPASDSPAPVDDALVMQIVDSTALRVAIFVDLALVELLDPKRNVVVASPASASTKTKARALPTLPPSAAAAATSELVSCLHLSGIELALEHRTNERVVKARIATLAIADESPSASSSPAALTSPSKAASNARSGPRHLSLRMVHSAALSSLAAKNGNAATGSSDAAVATPRAGPGCRAVDVSAPDANPVADLRIQLVNCGIELTSKLTSFATVLDIATLIVEPSFRSDSTLVRVCPDTATLPLSAASADDAKRADLAEARLAKQTAAYEAVLAKVADLEAALAKEHADNDLLRADVHRMVEKITQLQLASMGM</sequence>
<proteinExistence type="predicted"/>
<dbReference type="EMBL" id="GL349454">
    <property type="protein sequence ID" value="KNC49324.1"/>
    <property type="molecule type" value="Genomic_DNA"/>
</dbReference>
<dbReference type="Proteomes" id="UP000054408">
    <property type="component" value="Unassembled WGS sequence"/>
</dbReference>
<evidence type="ECO:0000313" key="2">
    <source>
        <dbReference type="EMBL" id="KNC49324.1"/>
    </source>
</evidence>
<gene>
    <name evidence="2" type="ORF">AMSG_05322</name>
</gene>
<evidence type="ECO:0000256" key="1">
    <source>
        <dbReference type="SAM" id="MobiDB-lite"/>
    </source>
</evidence>
<feature type="region of interest" description="Disordered" evidence="1">
    <location>
        <begin position="468"/>
        <end position="492"/>
    </location>
</feature>
<dbReference type="GeneID" id="25564755"/>
<keyword evidence="3" id="KW-1185">Reference proteome</keyword>
<feature type="region of interest" description="Disordered" evidence="1">
    <location>
        <begin position="345"/>
        <end position="364"/>
    </location>
</feature>
<accession>A0A0L0DAE1</accession>
<reference evidence="2 3" key="1">
    <citation type="submission" date="2010-05" db="EMBL/GenBank/DDBJ databases">
        <title>The Genome Sequence of Thecamonas trahens ATCC 50062.</title>
        <authorList>
            <consortium name="The Broad Institute Genome Sequencing Platform"/>
            <person name="Russ C."/>
            <person name="Cuomo C."/>
            <person name="Shea T."/>
            <person name="Young S.K."/>
            <person name="Zeng Q."/>
            <person name="Koehrsen M."/>
            <person name="Haas B."/>
            <person name="Borodovsky M."/>
            <person name="Guigo R."/>
            <person name="Alvarado L."/>
            <person name="Berlin A."/>
            <person name="Bochicchio J."/>
            <person name="Borenstein D."/>
            <person name="Chapman S."/>
            <person name="Chen Z."/>
            <person name="Freedman E."/>
            <person name="Gellesch M."/>
            <person name="Goldberg J."/>
            <person name="Griggs A."/>
            <person name="Gujja S."/>
            <person name="Heilman E."/>
            <person name="Heiman D."/>
            <person name="Hepburn T."/>
            <person name="Howarth C."/>
            <person name="Jen D."/>
            <person name="Larson L."/>
            <person name="Mehta T."/>
            <person name="Park D."/>
            <person name="Pearson M."/>
            <person name="Roberts A."/>
            <person name="Saif S."/>
            <person name="Shenoy N."/>
            <person name="Sisk P."/>
            <person name="Stolte C."/>
            <person name="Sykes S."/>
            <person name="Thomson T."/>
            <person name="Walk T."/>
            <person name="White J."/>
            <person name="Yandava C."/>
            <person name="Burger G."/>
            <person name="Gray M.W."/>
            <person name="Holland P.W.H."/>
            <person name="King N."/>
            <person name="Lang F.B.F."/>
            <person name="Roger A.J."/>
            <person name="Ruiz-Trillo I."/>
            <person name="Lander E."/>
            <person name="Nusbaum C."/>
        </authorList>
    </citation>
    <scope>NUCLEOTIDE SEQUENCE [LARGE SCALE GENOMIC DNA]</scope>
    <source>
        <strain evidence="2 3">ATCC 50062</strain>
    </source>
</reference>
<name>A0A0L0DAE1_THETB</name>
<organism evidence="2 3">
    <name type="scientific">Thecamonas trahens ATCC 50062</name>
    <dbReference type="NCBI Taxonomy" id="461836"/>
    <lineage>
        <taxon>Eukaryota</taxon>
        <taxon>Apusozoa</taxon>
        <taxon>Apusomonadida</taxon>
        <taxon>Apusomonadidae</taxon>
        <taxon>Thecamonas</taxon>
    </lineage>
</organism>
<evidence type="ECO:0000313" key="3">
    <source>
        <dbReference type="Proteomes" id="UP000054408"/>
    </source>
</evidence>
<feature type="compositionally biased region" description="Low complexity" evidence="1">
    <location>
        <begin position="468"/>
        <end position="485"/>
    </location>
</feature>